<feature type="coiled-coil region" evidence="6">
    <location>
        <begin position="994"/>
        <end position="1028"/>
    </location>
</feature>
<feature type="binding site" evidence="6">
    <location>
        <begin position="37"/>
        <end position="44"/>
    </location>
    <ligand>
        <name>ATP</name>
        <dbReference type="ChEBI" id="CHEBI:30616"/>
    </ligand>
</feature>
<dbReference type="HAMAP" id="MF_01894">
    <property type="entry name" value="Smc_prok"/>
    <property type="match status" value="1"/>
</dbReference>
<keyword evidence="5 6" id="KW-0238">DNA-binding</keyword>
<dbReference type="PATRIC" id="fig|1261.5.peg.1332"/>
<dbReference type="PANTHER" id="PTHR43977">
    <property type="entry name" value="STRUCTURAL MAINTENANCE OF CHROMOSOMES PROTEIN 3"/>
    <property type="match status" value="1"/>
</dbReference>
<dbReference type="Pfam" id="PF02463">
    <property type="entry name" value="SMC_N"/>
    <property type="match status" value="1"/>
</dbReference>
<dbReference type="GO" id="GO:0007062">
    <property type="term" value="P:sister chromatid cohesion"/>
    <property type="evidence" value="ECO:0007669"/>
    <property type="project" value="InterPro"/>
</dbReference>
<protein>
    <recommendedName>
        <fullName evidence="6">Chromosome partition protein Smc</fullName>
    </recommendedName>
</protein>
<gene>
    <name evidence="6" type="primary">smc</name>
    <name evidence="8" type="ORF">HMPREF3195_01328</name>
</gene>
<dbReference type="InterPro" id="IPR003395">
    <property type="entry name" value="RecF/RecN/SMC_N"/>
</dbReference>
<dbReference type="STRING" id="1261.HMPREF3195_01328"/>
<evidence type="ECO:0000259" key="7">
    <source>
        <dbReference type="SMART" id="SM00968"/>
    </source>
</evidence>
<dbReference type="EMBL" id="LSQZ01000068">
    <property type="protein sequence ID" value="KXI11619.1"/>
    <property type="molecule type" value="Genomic_DNA"/>
</dbReference>
<dbReference type="InterPro" id="IPR027417">
    <property type="entry name" value="P-loop_NTPase"/>
</dbReference>
<evidence type="ECO:0000256" key="6">
    <source>
        <dbReference type="HAMAP-Rule" id="MF_01894"/>
    </source>
</evidence>
<comment type="similarity">
    <text evidence="6">Belongs to the SMC family.</text>
</comment>
<dbReference type="SUPFAM" id="SSF75553">
    <property type="entry name" value="Smc hinge domain"/>
    <property type="match status" value="1"/>
</dbReference>
<feature type="coiled-coil region" evidence="6">
    <location>
        <begin position="232"/>
        <end position="336"/>
    </location>
</feature>
<proteinExistence type="inferred from homology"/>
<dbReference type="GO" id="GO:0005524">
    <property type="term" value="F:ATP binding"/>
    <property type="evidence" value="ECO:0007669"/>
    <property type="project" value="UniProtKB-UniRule"/>
</dbReference>
<dbReference type="Gene3D" id="3.40.50.300">
    <property type="entry name" value="P-loop containing nucleotide triphosphate hydrolases"/>
    <property type="match status" value="2"/>
</dbReference>
<dbReference type="Gene3D" id="1.20.1060.20">
    <property type="match status" value="1"/>
</dbReference>
<keyword evidence="3 6" id="KW-0067">ATP-binding</keyword>
<dbReference type="Gene3D" id="3.30.70.1620">
    <property type="match status" value="1"/>
</dbReference>
<dbReference type="GO" id="GO:0003677">
    <property type="term" value="F:DNA binding"/>
    <property type="evidence" value="ECO:0007669"/>
    <property type="project" value="UniProtKB-UniRule"/>
</dbReference>
<evidence type="ECO:0000313" key="8">
    <source>
        <dbReference type="EMBL" id="KXI11619.1"/>
    </source>
</evidence>
<sequence>MKGDRMYLKKLELKGFKSFPMKTDIFFDKGVTAIVGPNGSGKSNISDAVRWVLGEQSIKSLRGEKMEDVIFSGTDSKKAMNYCEVAITLDNSNGEIDIDSNELVIKRKAYRTGESNFYINGKSCRLKDIREILMDTGIGKDGYSIIEQGKVEDILSNNPANRRKIFDEACGIAKYRYKKNEAERNLKKSSENLERINDIFEEVDKQLKPLERQQVKAKKYIVLRDELKILEINDFINKNKGLEEEISQYTAKIQEISKEMEILGQEKFDLEEDLVSLSKEIDELEILLDKMGEDNIDMKTKISYKKSEIQVSKEKVKFQEGEIERKKNEIKLADKKIEVDNIELDKVHKRADEKSYEIESIEESMEDIFNQKIRLEKVLEDLDNKINDNKSTSISLLEKRENISQDFARVGANIDNMKARLEDIGIQIDDLNKEIGLDDKDIDSKNLELEDLSKDLDKITKTISEKSLELKDRESDYRAKTKSQQDLNYSIASLRSKHNTYVDMENHHEGFNRGVKEVLKNKNIKGIRGAFGELVSVPQKYEKAIEASLGAAIQNVVVEDEASAKTAISYLKKNNLGRVTFLPMNVMRSNKLKFDRTYKTDYIGICSDLIQYSKEYTSLVENLLGRVVLVEDIDMAVALAREAGHRFKIVTLEGDIVNPGGALTGGSLKVNSNILSRKRIINELDLEIKSKEKDKLNLENTIRESHEYIEDLEKEIEVLRNSKLGKDRSRIGLETELKILTESKSNKKKNIESYKEESSKIRDSIESSKKIYDECQNTLESISIESKDNTSNIEDLVLEHKKANLEFGEVVKVYNEKNLDLVREKEAFKNLIEEISRISNDIDESKDRQKKLGDSIAENENELNFLDELIEKYEKELVQMEANLEEMSQTMVEKRLEKDDLRIGYDEKKRLAREKDRSYNNYREENFNYESKLDRARVASDNILTNLYEKYDLTYVQAMDYRDQELEVDLAKIEKLKKSIKNLGNVNLDSIDEYEEIKERHEFYSSQKLDLEESIESLNGLIDDLVEKMKKEFLDSFKIINDNFKKVYKSLFEGGNADLKISDYENVLSCDIEITAQPPGKKMKNLSLLSGGEKAMTAICILFAILISKPTPFCILDEIEAPLDDVNVYRFGAFLKDLSSGTQFVAVTHRRGTMEVADYIYGITMQEKGVSSVISIRLNEAEKMIES</sequence>
<feature type="domain" description="SMC hinge" evidence="7">
    <location>
        <begin position="525"/>
        <end position="640"/>
    </location>
</feature>
<accession>A0A135YQC7</accession>
<dbReference type="InterPro" id="IPR036277">
    <property type="entry name" value="SMC_hinge_sf"/>
</dbReference>
<dbReference type="eggNOG" id="COG1196">
    <property type="taxonomic scope" value="Bacteria"/>
</dbReference>
<reference evidence="8 9" key="1">
    <citation type="submission" date="2016-02" db="EMBL/GenBank/DDBJ databases">
        <authorList>
            <person name="Wen L."/>
            <person name="He K."/>
            <person name="Yang H."/>
        </authorList>
    </citation>
    <scope>NUCLEOTIDE SEQUENCE [LARGE SCALE GENOMIC DNA]</scope>
    <source>
        <strain evidence="8 9">MJR8628A</strain>
    </source>
</reference>
<evidence type="ECO:0000256" key="1">
    <source>
        <dbReference type="ARBA" id="ARBA00022490"/>
    </source>
</evidence>
<dbReference type="Proteomes" id="UP000070326">
    <property type="component" value="Unassembled WGS sequence"/>
</dbReference>
<dbReference type="GO" id="GO:0005694">
    <property type="term" value="C:chromosome"/>
    <property type="evidence" value="ECO:0007669"/>
    <property type="project" value="InterPro"/>
</dbReference>
<feature type="coiled-coil region" evidence="6">
    <location>
        <begin position="172"/>
        <end position="206"/>
    </location>
</feature>
<keyword evidence="2 6" id="KW-0547">Nucleotide-binding</keyword>
<dbReference type="NCBIfam" id="TIGR02168">
    <property type="entry name" value="SMC_prok_B"/>
    <property type="match status" value="1"/>
</dbReference>
<comment type="function">
    <text evidence="6">Required for chromosome condensation and partitioning.</text>
</comment>
<dbReference type="PIRSF" id="PIRSF005719">
    <property type="entry name" value="SMC"/>
    <property type="match status" value="1"/>
</dbReference>
<evidence type="ECO:0000256" key="5">
    <source>
        <dbReference type="ARBA" id="ARBA00023125"/>
    </source>
</evidence>
<comment type="domain">
    <text evidence="6">Contains large globular domains required for ATP hydrolysis at each terminus and a third globular domain forming a flexible hinge near the middle of the molecule. These domains are separated by coiled-coil structures.</text>
</comment>
<name>A0A135YQC7_9FIRM</name>
<dbReference type="GO" id="GO:0005737">
    <property type="term" value="C:cytoplasm"/>
    <property type="evidence" value="ECO:0007669"/>
    <property type="project" value="UniProtKB-SubCell"/>
</dbReference>
<feature type="coiled-coil region" evidence="6">
    <location>
        <begin position="821"/>
        <end position="939"/>
    </location>
</feature>
<dbReference type="AlphaFoldDB" id="A0A135YQC7"/>
<dbReference type="InterPro" id="IPR011890">
    <property type="entry name" value="SMC_prok"/>
</dbReference>
<comment type="subcellular location">
    <subcellularLocation>
        <location evidence="6">Cytoplasm</location>
    </subcellularLocation>
</comment>
<dbReference type="SMART" id="SM00968">
    <property type="entry name" value="SMC_hinge"/>
    <property type="match status" value="1"/>
</dbReference>
<dbReference type="GO" id="GO:0030261">
    <property type="term" value="P:chromosome condensation"/>
    <property type="evidence" value="ECO:0007669"/>
    <property type="project" value="InterPro"/>
</dbReference>
<feature type="coiled-coil region" evidence="6">
    <location>
        <begin position="681"/>
        <end position="757"/>
    </location>
</feature>
<dbReference type="InterPro" id="IPR024704">
    <property type="entry name" value="SMC"/>
</dbReference>
<dbReference type="GO" id="GO:0016887">
    <property type="term" value="F:ATP hydrolysis activity"/>
    <property type="evidence" value="ECO:0007669"/>
    <property type="project" value="InterPro"/>
</dbReference>
<dbReference type="InterPro" id="IPR010935">
    <property type="entry name" value="SMC_hinge"/>
</dbReference>
<evidence type="ECO:0000256" key="3">
    <source>
        <dbReference type="ARBA" id="ARBA00022840"/>
    </source>
</evidence>
<evidence type="ECO:0000256" key="2">
    <source>
        <dbReference type="ARBA" id="ARBA00022741"/>
    </source>
</evidence>
<feature type="coiled-coil region" evidence="6">
    <location>
        <begin position="414"/>
        <end position="469"/>
    </location>
</feature>
<keyword evidence="4 6" id="KW-0175">Coiled coil</keyword>
<dbReference type="GO" id="GO:0007059">
    <property type="term" value="P:chromosome segregation"/>
    <property type="evidence" value="ECO:0007669"/>
    <property type="project" value="UniProtKB-UniRule"/>
</dbReference>
<comment type="caution">
    <text evidence="8">The sequence shown here is derived from an EMBL/GenBank/DDBJ whole genome shotgun (WGS) entry which is preliminary data.</text>
</comment>
<dbReference type="Pfam" id="PF06470">
    <property type="entry name" value="SMC_hinge"/>
    <property type="match status" value="1"/>
</dbReference>
<comment type="subunit">
    <text evidence="6">Homodimer.</text>
</comment>
<dbReference type="GO" id="GO:0006260">
    <property type="term" value="P:DNA replication"/>
    <property type="evidence" value="ECO:0007669"/>
    <property type="project" value="UniProtKB-UniRule"/>
</dbReference>
<evidence type="ECO:0000313" key="9">
    <source>
        <dbReference type="Proteomes" id="UP000070326"/>
    </source>
</evidence>
<keyword evidence="1 6" id="KW-0963">Cytoplasm</keyword>
<evidence type="ECO:0000256" key="4">
    <source>
        <dbReference type="ARBA" id="ARBA00023054"/>
    </source>
</evidence>
<dbReference type="SUPFAM" id="SSF52540">
    <property type="entry name" value="P-loop containing nucleoside triphosphate hydrolases"/>
    <property type="match status" value="1"/>
</dbReference>
<organism evidence="8 9">
    <name type="scientific">Peptostreptococcus anaerobius</name>
    <dbReference type="NCBI Taxonomy" id="1261"/>
    <lineage>
        <taxon>Bacteria</taxon>
        <taxon>Bacillati</taxon>
        <taxon>Bacillota</taxon>
        <taxon>Clostridia</taxon>
        <taxon>Peptostreptococcales</taxon>
        <taxon>Peptostreptococcaceae</taxon>
        <taxon>Peptostreptococcus</taxon>
    </lineage>
</organism>